<organism evidence="1">
    <name type="scientific">Anguilla anguilla</name>
    <name type="common">European freshwater eel</name>
    <name type="synonym">Muraena anguilla</name>
    <dbReference type="NCBI Taxonomy" id="7936"/>
    <lineage>
        <taxon>Eukaryota</taxon>
        <taxon>Metazoa</taxon>
        <taxon>Chordata</taxon>
        <taxon>Craniata</taxon>
        <taxon>Vertebrata</taxon>
        <taxon>Euteleostomi</taxon>
        <taxon>Actinopterygii</taxon>
        <taxon>Neopterygii</taxon>
        <taxon>Teleostei</taxon>
        <taxon>Anguilliformes</taxon>
        <taxon>Anguillidae</taxon>
        <taxon>Anguilla</taxon>
    </lineage>
</organism>
<reference evidence="1" key="1">
    <citation type="submission" date="2014-11" db="EMBL/GenBank/DDBJ databases">
        <authorList>
            <person name="Amaro Gonzalez C."/>
        </authorList>
    </citation>
    <scope>NUCLEOTIDE SEQUENCE</scope>
</reference>
<proteinExistence type="predicted"/>
<reference evidence="1" key="2">
    <citation type="journal article" date="2015" name="Fish Shellfish Immunol.">
        <title>Early steps in the European eel (Anguilla anguilla)-Vibrio vulnificus interaction in the gills: Role of the RtxA13 toxin.</title>
        <authorList>
            <person name="Callol A."/>
            <person name="Pajuelo D."/>
            <person name="Ebbesson L."/>
            <person name="Teles M."/>
            <person name="MacKenzie S."/>
            <person name="Amaro C."/>
        </authorList>
    </citation>
    <scope>NUCLEOTIDE SEQUENCE</scope>
</reference>
<dbReference type="AlphaFoldDB" id="A0A0E9RJN9"/>
<protein>
    <submittedName>
        <fullName evidence="1">Uncharacterized protein</fullName>
    </submittedName>
</protein>
<name>A0A0E9RJN9_ANGAN</name>
<sequence>MEELYRSFFLGGGEGVQSDPLLILIFKPVPDVMFTAVVISSVANSHL</sequence>
<evidence type="ECO:0000313" key="1">
    <source>
        <dbReference type="EMBL" id="JAH28558.1"/>
    </source>
</evidence>
<accession>A0A0E9RJN9</accession>
<dbReference type="EMBL" id="GBXM01080019">
    <property type="protein sequence ID" value="JAH28558.1"/>
    <property type="molecule type" value="Transcribed_RNA"/>
</dbReference>